<comment type="caution">
    <text evidence="2">The sequence shown here is derived from an EMBL/GenBank/DDBJ whole genome shotgun (WGS) entry which is preliminary data.</text>
</comment>
<evidence type="ECO:0000313" key="3">
    <source>
        <dbReference type="Proteomes" id="UP000324222"/>
    </source>
</evidence>
<evidence type="ECO:0000313" key="2">
    <source>
        <dbReference type="EMBL" id="MPC87988.1"/>
    </source>
</evidence>
<dbReference type="AlphaFoldDB" id="A0A5B7J4Y3"/>
<gene>
    <name evidence="2" type="ORF">E2C01_082876</name>
</gene>
<reference evidence="2 3" key="1">
    <citation type="submission" date="2019-05" db="EMBL/GenBank/DDBJ databases">
        <title>Another draft genome of Portunus trituberculatus and its Hox gene families provides insights of decapod evolution.</title>
        <authorList>
            <person name="Jeong J.-H."/>
            <person name="Song I."/>
            <person name="Kim S."/>
            <person name="Choi T."/>
            <person name="Kim D."/>
            <person name="Ryu S."/>
            <person name="Kim W."/>
        </authorList>
    </citation>
    <scope>NUCLEOTIDE SEQUENCE [LARGE SCALE GENOMIC DNA]</scope>
    <source>
        <tissue evidence="2">Muscle</tissue>
    </source>
</reference>
<sequence>MHQRDLTQENLTKTSELDRTPPLEVSRYWKGWRSIELSHHHISASSVVADGTDHLYTTSIHRHYYQPVQNQGTETSNTLSYDTHHGEATQAITKDSPHLSASTRTKAPVSDETARTERAQSSLYPIFGEV</sequence>
<keyword evidence="3" id="KW-1185">Reference proteome</keyword>
<name>A0A5B7J4Y3_PORTR</name>
<feature type="region of interest" description="Disordered" evidence="1">
    <location>
        <begin position="67"/>
        <end position="130"/>
    </location>
</feature>
<protein>
    <submittedName>
        <fullName evidence="2">Uncharacterized protein</fullName>
    </submittedName>
</protein>
<dbReference type="Proteomes" id="UP000324222">
    <property type="component" value="Unassembled WGS sequence"/>
</dbReference>
<evidence type="ECO:0000256" key="1">
    <source>
        <dbReference type="SAM" id="MobiDB-lite"/>
    </source>
</evidence>
<organism evidence="2 3">
    <name type="scientific">Portunus trituberculatus</name>
    <name type="common">Swimming crab</name>
    <name type="synonym">Neptunus trituberculatus</name>
    <dbReference type="NCBI Taxonomy" id="210409"/>
    <lineage>
        <taxon>Eukaryota</taxon>
        <taxon>Metazoa</taxon>
        <taxon>Ecdysozoa</taxon>
        <taxon>Arthropoda</taxon>
        <taxon>Crustacea</taxon>
        <taxon>Multicrustacea</taxon>
        <taxon>Malacostraca</taxon>
        <taxon>Eumalacostraca</taxon>
        <taxon>Eucarida</taxon>
        <taxon>Decapoda</taxon>
        <taxon>Pleocyemata</taxon>
        <taxon>Brachyura</taxon>
        <taxon>Eubrachyura</taxon>
        <taxon>Portunoidea</taxon>
        <taxon>Portunidae</taxon>
        <taxon>Portuninae</taxon>
        <taxon>Portunus</taxon>
    </lineage>
</organism>
<dbReference type="EMBL" id="VSRR010076255">
    <property type="protein sequence ID" value="MPC87988.1"/>
    <property type="molecule type" value="Genomic_DNA"/>
</dbReference>
<proteinExistence type="predicted"/>
<accession>A0A5B7J4Y3</accession>
<feature type="compositionally biased region" description="Polar residues" evidence="1">
    <location>
        <begin position="67"/>
        <end position="81"/>
    </location>
</feature>